<dbReference type="STRING" id="252305.OB2597_15890"/>
<evidence type="ECO:0000313" key="2">
    <source>
        <dbReference type="Proteomes" id="UP000004318"/>
    </source>
</evidence>
<proteinExistence type="predicted"/>
<keyword evidence="2" id="KW-1185">Reference proteome</keyword>
<dbReference type="PANTHER" id="PTHR39189">
    <property type="entry name" value="UPF0173 METAL-DEPENDENT HYDROLASE YTKL"/>
    <property type="match status" value="1"/>
</dbReference>
<dbReference type="Pfam" id="PF13483">
    <property type="entry name" value="Lactamase_B_3"/>
    <property type="match status" value="1"/>
</dbReference>
<gene>
    <name evidence="1" type="ORF">OB2597_15890</name>
</gene>
<dbReference type="Proteomes" id="UP000004318">
    <property type="component" value="Unassembled WGS sequence"/>
</dbReference>
<sequence>MRNLILGMGLGLGLGLGLPAAPAYSQARMSHCIAIADAAPGVEYLHKAGFRDAVPDFSVRISYVTHSSYLIQTAGGLSAVTDYAGFLGSADFIPDIVTMNHAHTSHFTGAPDPAIPHVLRGWSGTYGEPADHHLDLGEMLIRNVATDIRSMGGVEENGNSIFIFEVEGLCIGHLGHLHHEPNEDQYAAIGRLDVVMVPVDGGMTLDTASMVRVVERLKSSVVLPMHWFSGASLQWFLEGVEDAFDIDIRRESEITLSLRDLPERRTVIVLQPAWLRDAE</sequence>
<comment type="caution">
    <text evidence="1">The sequence shown here is derived from an EMBL/GenBank/DDBJ whole genome shotgun (WGS) entry which is preliminary data.</text>
</comment>
<dbReference type="AlphaFoldDB" id="A3TZ60"/>
<dbReference type="Gene3D" id="3.60.15.10">
    <property type="entry name" value="Ribonuclease Z/Hydroxyacylglutathione hydrolase-like"/>
    <property type="match status" value="1"/>
</dbReference>
<evidence type="ECO:0008006" key="3">
    <source>
        <dbReference type="Google" id="ProtNLM"/>
    </source>
</evidence>
<protein>
    <recommendedName>
        <fullName evidence="3">Zn-dependent hydrolase</fullName>
    </recommendedName>
</protein>
<dbReference type="SUPFAM" id="SSF56281">
    <property type="entry name" value="Metallo-hydrolase/oxidoreductase"/>
    <property type="match status" value="1"/>
</dbReference>
<organism evidence="1 2">
    <name type="scientific">Pseudooceanicola batsensis (strain ATCC BAA-863 / DSM 15984 / KCTC 12145 / HTCC2597)</name>
    <name type="common">Oceanicola batsensis</name>
    <dbReference type="NCBI Taxonomy" id="252305"/>
    <lineage>
        <taxon>Bacteria</taxon>
        <taxon>Pseudomonadati</taxon>
        <taxon>Pseudomonadota</taxon>
        <taxon>Alphaproteobacteria</taxon>
        <taxon>Rhodobacterales</taxon>
        <taxon>Paracoccaceae</taxon>
        <taxon>Pseudooceanicola</taxon>
    </lineage>
</organism>
<dbReference type="eggNOG" id="COG2220">
    <property type="taxonomic scope" value="Bacteria"/>
</dbReference>
<dbReference type="HOGENOM" id="CLU_070010_1_0_5"/>
<dbReference type="RefSeq" id="WP_009807387.1">
    <property type="nucleotide sequence ID" value="NZ_CH724131.1"/>
</dbReference>
<dbReference type="PANTHER" id="PTHR39189:SF1">
    <property type="entry name" value="UPF0173 METAL-DEPENDENT HYDROLASE YTKL"/>
    <property type="match status" value="1"/>
</dbReference>
<dbReference type="InterPro" id="IPR036866">
    <property type="entry name" value="RibonucZ/Hydroxyglut_hydro"/>
</dbReference>
<evidence type="ECO:0000313" key="1">
    <source>
        <dbReference type="EMBL" id="EAQ02878.1"/>
    </source>
</evidence>
<accession>A3TZ60</accession>
<name>A3TZ60_PSEBH</name>
<dbReference type="EMBL" id="AAMO01000006">
    <property type="protein sequence ID" value="EAQ02878.1"/>
    <property type="molecule type" value="Genomic_DNA"/>
</dbReference>
<reference evidence="1 2" key="1">
    <citation type="journal article" date="2010" name="J. Bacteriol.">
        <title>Genome sequences of Oceanicola granulosus HTCC2516(T) and Oceanicola batsensis HTCC2597(TDelta).</title>
        <authorList>
            <person name="Thrash J.C."/>
            <person name="Cho J.C."/>
            <person name="Vergin K.L."/>
            <person name="Giovannoni S.J."/>
        </authorList>
    </citation>
    <scope>NUCLEOTIDE SEQUENCE [LARGE SCALE GENOMIC DNA]</scope>
    <source>
        <strain evidence="2">ATCC BAA-863 / DSM 15984 / KCTC 12145 / HTCC2597</strain>
    </source>
</reference>
<dbReference type="OrthoDB" id="7343000at2"/>